<keyword evidence="5" id="KW-0276">Fatty acid metabolism</keyword>
<dbReference type="GO" id="GO:0006636">
    <property type="term" value="P:unsaturated fatty acid biosynthetic process"/>
    <property type="evidence" value="ECO:0007669"/>
    <property type="project" value="TreeGrafter"/>
</dbReference>
<evidence type="ECO:0000256" key="1">
    <source>
        <dbReference type="ARBA" id="ARBA00004141"/>
    </source>
</evidence>
<protein>
    <submittedName>
        <fullName evidence="13">D11DS protein</fullName>
    </submittedName>
</protein>
<evidence type="ECO:0000256" key="6">
    <source>
        <dbReference type="ARBA" id="ARBA00022989"/>
    </source>
</evidence>
<dbReference type="GO" id="GO:0005789">
    <property type="term" value="C:endoplasmic reticulum membrane"/>
    <property type="evidence" value="ECO:0007669"/>
    <property type="project" value="TreeGrafter"/>
</dbReference>
<evidence type="ECO:0000256" key="4">
    <source>
        <dbReference type="ARBA" id="ARBA00022692"/>
    </source>
</evidence>
<evidence type="ECO:0000256" key="11">
    <source>
        <dbReference type="RuleBase" id="RU000581"/>
    </source>
</evidence>
<dbReference type="AlphaFoldDB" id="A0A812IQY0"/>
<keyword evidence="9" id="KW-0472">Membrane</keyword>
<comment type="caution">
    <text evidence="13">The sequence shown here is derived from an EMBL/GenBank/DDBJ whole genome shotgun (WGS) entry which is preliminary data.</text>
</comment>
<name>A0A812IQY0_SYMPI</name>
<evidence type="ECO:0000256" key="5">
    <source>
        <dbReference type="ARBA" id="ARBA00022832"/>
    </source>
</evidence>
<evidence type="ECO:0000256" key="7">
    <source>
        <dbReference type="ARBA" id="ARBA00023002"/>
    </source>
</evidence>
<organism evidence="13 14">
    <name type="scientific">Symbiodinium pilosum</name>
    <name type="common">Dinoflagellate</name>
    <dbReference type="NCBI Taxonomy" id="2952"/>
    <lineage>
        <taxon>Eukaryota</taxon>
        <taxon>Sar</taxon>
        <taxon>Alveolata</taxon>
        <taxon>Dinophyceae</taxon>
        <taxon>Suessiales</taxon>
        <taxon>Symbiodiniaceae</taxon>
        <taxon>Symbiodinium</taxon>
    </lineage>
</organism>
<dbReference type="InterPro" id="IPR015876">
    <property type="entry name" value="Acyl-CoA_DS"/>
</dbReference>
<comment type="subcellular location">
    <subcellularLocation>
        <location evidence="1">Membrane</location>
        <topology evidence="1">Multi-pass membrane protein</topology>
    </subcellularLocation>
</comment>
<dbReference type="CDD" id="cd03505">
    <property type="entry name" value="Delta9-FADS-like"/>
    <property type="match status" value="1"/>
</dbReference>
<keyword evidence="10 11" id="KW-0275">Fatty acid biosynthesis</keyword>
<keyword evidence="4 11" id="KW-0812">Transmembrane</keyword>
<dbReference type="GO" id="GO:0005506">
    <property type="term" value="F:iron ion binding"/>
    <property type="evidence" value="ECO:0007669"/>
    <property type="project" value="TreeGrafter"/>
</dbReference>
<sequence>MEPQPRPLRHDWPPAMRPKKKKHGPGAVRRMMSYVWQMWSNGILLQALGLPLRHLLAIYGLRLCCTGQVPWRTGLLAVALWPFSGLGVTAGAHRLWTHHSYVASSAMEALLMVMFSMADQGPIEGWALTHAMHHAASDTRFDPHDRNAGFWYAHVGWLFSAMKFRLATREYRRVVDRLSPIVKFHDSCSIWWDPLWSHGVPAALAALWGDPRGGFFVAGALRWMIVQHITFAVNSMAHGDQEEGNAYAFDQDSSGIGPKVSLLVSLLALGEGWHDYHHIFPWDYAAADAQLNLDEAAALWSSSR</sequence>
<evidence type="ECO:0000256" key="8">
    <source>
        <dbReference type="ARBA" id="ARBA00023098"/>
    </source>
</evidence>
<dbReference type="PANTHER" id="PTHR11351">
    <property type="entry name" value="ACYL-COA DESATURASE"/>
    <property type="match status" value="1"/>
</dbReference>
<proteinExistence type="inferred from homology"/>
<evidence type="ECO:0000256" key="9">
    <source>
        <dbReference type="ARBA" id="ARBA00023136"/>
    </source>
</evidence>
<dbReference type="Proteomes" id="UP000649617">
    <property type="component" value="Unassembled WGS sequence"/>
</dbReference>
<keyword evidence="7 11" id="KW-0560">Oxidoreductase</keyword>
<reference evidence="13" key="1">
    <citation type="submission" date="2021-02" db="EMBL/GenBank/DDBJ databases">
        <authorList>
            <person name="Dougan E. K."/>
            <person name="Rhodes N."/>
            <person name="Thang M."/>
            <person name="Chan C."/>
        </authorList>
    </citation>
    <scope>NUCLEOTIDE SEQUENCE</scope>
</reference>
<keyword evidence="14" id="KW-1185">Reference proteome</keyword>
<dbReference type="OrthoDB" id="1533126at2759"/>
<evidence type="ECO:0000313" key="13">
    <source>
        <dbReference type="EMBL" id="CAE7161387.1"/>
    </source>
</evidence>
<keyword evidence="3 11" id="KW-0444">Lipid biosynthesis</keyword>
<comment type="similarity">
    <text evidence="2 11">Belongs to the fatty acid desaturase type 1 family.</text>
</comment>
<feature type="region of interest" description="Disordered" evidence="12">
    <location>
        <begin position="1"/>
        <end position="25"/>
    </location>
</feature>
<dbReference type="PRINTS" id="PR00075">
    <property type="entry name" value="FACDDSATRASE"/>
</dbReference>
<keyword evidence="6" id="KW-1133">Transmembrane helix</keyword>
<accession>A0A812IQY0</accession>
<evidence type="ECO:0000313" key="14">
    <source>
        <dbReference type="Proteomes" id="UP000649617"/>
    </source>
</evidence>
<evidence type="ECO:0000256" key="12">
    <source>
        <dbReference type="SAM" id="MobiDB-lite"/>
    </source>
</evidence>
<evidence type="ECO:0000256" key="2">
    <source>
        <dbReference type="ARBA" id="ARBA00009295"/>
    </source>
</evidence>
<keyword evidence="8" id="KW-0443">Lipid metabolism</keyword>
<comment type="domain">
    <text evidence="11">The histidine box domains are involved in binding the catalytic metal ions.</text>
</comment>
<comment type="cofactor">
    <cofactor evidence="11">
        <name>Fe(2+)</name>
        <dbReference type="ChEBI" id="CHEBI:29033"/>
    </cofactor>
</comment>
<gene>
    <name evidence="13" type="primary">D11DS</name>
    <name evidence="13" type="ORF">SPIL2461_LOCUS527</name>
</gene>
<evidence type="ECO:0000256" key="10">
    <source>
        <dbReference type="ARBA" id="ARBA00023160"/>
    </source>
</evidence>
<dbReference type="PANTHER" id="PTHR11351:SF31">
    <property type="entry name" value="DESATURASE 1, ISOFORM A-RELATED"/>
    <property type="match status" value="1"/>
</dbReference>
<evidence type="ECO:0000256" key="3">
    <source>
        <dbReference type="ARBA" id="ARBA00022516"/>
    </source>
</evidence>
<dbReference type="GO" id="GO:0004768">
    <property type="term" value="F:stearoyl-CoA 9-desaturase activity"/>
    <property type="evidence" value="ECO:0007669"/>
    <property type="project" value="TreeGrafter"/>
</dbReference>
<dbReference type="EMBL" id="CAJNIZ010000414">
    <property type="protein sequence ID" value="CAE7161387.1"/>
    <property type="molecule type" value="Genomic_DNA"/>
</dbReference>